<dbReference type="Proteomes" id="UP001156614">
    <property type="component" value="Unassembled WGS sequence"/>
</dbReference>
<evidence type="ECO:0000313" key="3">
    <source>
        <dbReference type="Proteomes" id="UP001156614"/>
    </source>
</evidence>
<keyword evidence="1" id="KW-0812">Transmembrane</keyword>
<comment type="caution">
    <text evidence="2">The sequence shown here is derived from an EMBL/GenBank/DDBJ whole genome shotgun (WGS) entry which is preliminary data.</text>
</comment>
<dbReference type="AlphaFoldDB" id="A0AAV5NA86"/>
<name>A0AAV5NA86_9PROT</name>
<keyword evidence="1" id="KW-1133">Transmembrane helix</keyword>
<proteinExistence type="predicted"/>
<protein>
    <submittedName>
        <fullName evidence="2">Uncharacterized protein</fullName>
    </submittedName>
</protein>
<reference evidence="3" key="1">
    <citation type="journal article" date="2019" name="Int. J. Syst. Evol. Microbiol.">
        <title>The Global Catalogue of Microorganisms (GCM) 10K type strain sequencing project: providing services to taxonomists for standard genome sequencing and annotation.</title>
        <authorList>
            <consortium name="The Broad Institute Genomics Platform"/>
            <consortium name="The Broad Institute Genome Sequencing Center for Infectious Disease"/>
            <person name="Wu L."/>
            <person name="Ma J."/>
        </authorList>
    </citation>
    <scope>NUCLEOTIDE SEQUENCE [LARGE SCALE GENOMIC DNA]</scope>
    <source>
        <strain evidence="3">NBRC 3267</strain>
    </source>
</reference>
<accession>A0AAV5NA86</accession>
<dbReference type="EMBL" id="BSNU01000001">
    <property type="protein sequence ID" value="GLQ61469.1"/>
    <property type="molecule type" value="Genomic_DNA"/>
</dbReference>
<keyword evidence="3" id="KW-1185">Reference proteome</keyword>
<feature type="transmembrane region" description="Helical" evidence="1">
    <location>
        <begin position="24"/>
        <end position="44"/>
    </location>
</feature>
<organism evidence="2 3">
    <name type="scientific">Gluconobacter cerinus</name>
    <dbReference type="NCBI Taxonomy" id="38307"/>
    <lineage>
        <taxon>Bacteria</taxon>
        <taxon>Pseudomonadati</taxon>
        <taxon>Pseudomonadota</taxon>
        <taxon>Alphaproteobacteria</taxon>
        <taxon>Acetobacterales</taxon>
        <taxon>Acetobacteraceae</taxon>
        <taxon>Gluconobacter</taxon>
    </lineage>
</organism>
<sequence>MSFDSQYFSKETNRMKTMDNSGGGETLCLAVAGALVAIVGTILVKIYRYNAETNYPHSNPSETGTSSSVAETQVRFAAVVEAQLLRETGQSPDKAEKLFSDASMRWAGSEAKWNDNTNQMGVLPLSECPEEDGKDVIVTFTSSLPEYKIPTNRLDMCSCVENAAVEKKLVFSGFYNCPLVLNPTHFGFLEG</sequence>
<evidence type="ECO:0000256" key="1">
    <source>
        <dbReference type="SAM" id="Phobius"/>
    </source>
</evidence>
<dbReference type="RefSeq" id="WP_099212503.1">
    <property type="nucleotide sequence ID" value="NZ_BEWM01000003.1"/>
</dbReference>
<gene>
    <name evidence="2" type="ORF">GCM10007867_03140</name>
</gene>
<keyword evidence="1" id="KW-0472">Membrane</keyword>
<evidence type="ECO:0000313" key="2">
    <source>
        <dbReference type="EMBL" id="GLQ61469.1"/>
    </source>
</evidence>